<protein>
    <submittedName>
        <fullName evidence="2">Phospholipid N-methyltransferase</fullName>
    </submittedName>
</protein>
<gene>
    <name evidence="2" type="ORF">CP98_04140</name>
</gene>
<dbReference type="GO" id="GO:0008168">
    <property type="term" value="F:methyltransferase activity"/>
    <property type="evidence" value="ECO:0007669"/>
    <property type="project" value="UniProtKB-KW"/>
</dbReference>
<dbReference type="Proteomes" id="UP000028534">
    <property type="component" value="Unassembled WGS sequence"/>
</dbReference>
<dbReference type="GO" id="GO:0032259">
    <property type="term" value="P:methylation"/>
    <property type="evidence" value="ECO:0007669"/>
    <property type="project" value="UniProtKB-KW"/>
</dbReference>
<dbReference type="InterPro" id="IPR029063">
    <property type="entry name" value="SAM-dependent_MTases_sf"/>
</dbReference>
<dbReference type="SUPFAM" id="SSF53335">
    <property type="entry name" value="S-adenosyl-L-methionine-dependent methyltransferases"/>
    <property type="match status" value="1"/>
</dbReference>
<dbReference type="Gene3D" id="3.40.50.150">
    <property type="entry name" value="Vaccinia Virus protein VP39"/>
    <property type="match status" value="1"/>
</dbReference>
<dbReference type="eggNOG" id="COG3963">
    <property type="taxonomic scope" value="Bacteria"/>
</dbReference>
<comment type="caution">
    <text evidence="2">The sequence shown here is derived from an EMBL/GenBank/DDBJ whole genome shotgun (WGS) entry which is preliminary data.</text>
</comment>
<dbReference type="InterPro" id="IPR041698">
    <property type="entry name" value="Methyltransf_25"/>
</dbReference>
<feature type="domain" description="Methyltransferase" evidence="1">
    <location>
        <begin position="66"/>
        <end position="165"/>
    </location>
</feature>
<proteinExistence type="predicted"/>
<keyword evidence="2" id="KW-0489">Methyltransferase</keyword>
<evidence type="ECO:0000259" key="1">
    <source>
        <dbReference type="Pfam" id="PF13649"/>
    </source>
</evidence>
<name>A0A084EEQ8_SPHYA</name>
<organism evidence="2 3">
    <name type="scientific">Sphingobium yanoikuyae</name>
    <name type="common">Sphingomonas yanoikuyae</name>
    <dbReference type="NCBI Taxonomy" id="13690"/>
    <lineage>
        <taxon>Bacteria</taxon>
        <taxon>Pseudomonadati</taxon>
        <taxon>Pseudomonadota</taxon>
        <taxon>Alphaproteobacteria</taxon>
        <taxon>Sphingomonadales</taxon>
        <taxon>Sphingomonadaceae</taxon>
        <taxon>Sphingobium</taxon>
    </lineage>
</organism>
<dbReference type="CDD" id="cd02440">
    <property type="entry name" value="AdoMet_MTases"/>
    <property type="match status" value="1"/>
</dbReference>
<dbReference type="RefSeq" id="WP_026109710.1">
    <property type="nucleotide sequence ID" value="NZ_CP053022.1"/>
</dbReference>
<dbReference type="Pfam" id="PF13649">
    <property type="entry name" value="Methyltransf_25"/>
    <property type="match status" value="1"/>
</dbReference>
<evidence type="ECO:0000313" key="3">
    <source>
        <dbReference type="Proteomes" id="UP000028534"/>
    </source>
</evidence>
<dbReference type="EMBL" id="JGVR01000033">
    <property type="protein sequence ID" value="KEZ16450.1"/>
    <property type="molecule type" value="Genomic_DNA"/>
</dbReference>
<dbReference type="PATRIC" id="fig|13690.10.peg.4256"/>
<reference evidence="2 3" key="1">
    <citation type="submission" date="2014-03" db="EMBL/GenBank/DDBJ databases">
        <title>Genome sequence of Sphingobium yanoikuyae B1.</title>
        <authorList>
            <person name="Gan H.M."/>
            <person name="Gan H.Y."/>
            <person name="Savka M.A."/>
        </authorList>
    </citation>
    <scope>NUCLEOTIDE SEQUENCE [LARGE SCALE GENOMIC DNA]</scope>
    <source>
        <strain evidence="2 3">B1</strain>
    </source>
</reference>
<dbReference type="AlphaFoldDB" id="A0A084EEQ8"/>
<accession>A0A084EEQ8</accession>
<sequence length="213" mass="23314">MADVQEAALYPASRSHARTSDLKARLVAAAEFFKSPTMVGSSFPASHWLINRMLHGIDWSRVTTMLEYGPGTGAFTAAILTRLPSHARLIAIDTSASFTDHLISAIPDQRLHVVTGSAADVQHIMASHGLSQADCIISGLPFSTLEPDAATQIIDRSAQLLCPHGLFMAYQMRTAVRPLLEDRYGSVRAAYEWRNIPPCHLFWASEPNQAMAQ</sequence>
<keyword evidence="2" id="KW-0808">Transferase</keyword>
<evidence type="ECO:0000313" key="2">
    <source>
        <dbReference type="EMBL" id="KEZ16450.1"/>
    </source>
</evidence>